<keyword evidence="5" id="KW-1185">Reference proteome</keyword>
<comment type="caution">
    <text evidence="4">The sequence shown here is derived from an EMBL/GenBank/DDBJ whole genome shotgun (WGS) entry which is preliminary data.</text>
</comment>
<dbReference type="RefSeq" id="WP_210049175.1">
    <property type="nucleotide sequence ID" value="NZ_JAGINX010000001.1"/>
</dbReference>
<evidence type="ECO:0000256" key="2">
    <source>
        <dbReference type="SAM" id="MobiDB-lite"/>
    </source>
</evidence>
<sequence length="635" mass="69319">MTAVQRPDEIDAEWNTLDSVAQSMKSEASSARDVLDTAGRSWRGTHHLYQEPTSQSAVWTALDDIPQITQDNFTVVESLALIIQRFGEDGARLSDRAKALNAEADQLEQQALQINNESGEDPEGDSGKSDAINQRITEHNWAVAELNRDWAALREESADRLVALKGHGGREEEVPTAEASGDRSVSTAIASSPSNMTDLATMVSALSEPSNVEEAEELYDATMSEDATAEDINNFYDHMAEMSPEEIESFTDAREEVNEQSLPGPSTDEEYADWPGGYEGAEWWDQDEAWQNAMLAHMPLMVGNTQGVPYTTRDQANQHALTKLQSSGNMGWPQERRLNEIEESLEPGQSGDRYLLSLDLGQPEVPDNPHGQGPRPLPKAAVSVGNPDTAHTTSFNVPGMSSGTHNMSGEVAMAQGFYNDLADDDQEHAQVAWVGYDAPTMRDAITPEDDVWEDDKAEAGGYALAHELDGYNETMAEQGRDTTVSLNTHSYGSNTGAHALTTVEHNVDMWMIYGSSGIPPHVAETAEDVSVNSDADGNPAVYATEAPDDNTAGLGRSNHRIDPTDQEFGAQVFASDGVSGNIEGEPTDGHSRFFSDWGAREFFLGERFGYWEPDSQSYNTSLVILEGRADEVDFL</sequence>
<dbReference type="EMBL" id="JAGINX010000001">
    <property type="protein sequence ID" value="MBP2318751.1"/>
    <property type="molecule type" value="Genomic_DNA"/>
</dbReference>
<evidence type="ECO:0000259" key="3">
    <source>
        <dbReference type="Pfam" id="PF06259"/>
    </source>
</evidence>
<feature type="region of interest" description="Disordered" evidence="2">
    <location>
        <begin position="166"/>
        <end position="185"/>
    </location>
</feature>
<evidence type="ECO:0000313" key="5">
    <source>
        <dbReference type="Proteomes" id="UP001519331"/>
    </source>
</evidence>
<organism evidence="4 5">
    <name type="scientific">Nesterenkonia lacusekhoensis</name>
    <dbReference type="NCBI Taxonomy" id="150832"/>
    <lineage>
        <taxon>Bacteria</taxon>
        <taxon>Bacillati</taxon>
        <taxon>Actinomycetota</taxon>
        <taxon>Actinomycetes</taxon>
        <taxon>Micrococcales</taxon>
        <taxon>Micrococcaceae</taxon>
        <taxon>Nesterenkonia</taxon>
    </lineage>
</organism>
<keyword evidence="1" id="KW-0175">Coiled coil</keyword>
<feature type="region of interest" description="Disordered" evidence="2">
    <location>
        <begin position="359"/>
        <end position="385"/>
    </location>
</feature>
<feature type="coiled-coil region" evidence="1">
    <location>
        <begin position="90"/>
        <end position="117"/>
    </location>
</feature>
<evidence type="ECO:0000256" key="1">
    <source>
        <dbReference type="SAM" id="Coils"/>
    </source>
</evidence>
<dbReference type="Proteomes" id="UP001519331">
    <property type="component" value="Unassembled WGS sequence"/>
</dbReference>
<dbReference type="Pfam" id="PF06259">
    <property type="entry name" value="Abhydrolase_8"/>
    <property type="match status" value="1"/>
</dbReference>
<evidence type="ECO:0000313" key="4">
    <source>
        <dbReference type="EMBL" id="MBP2318751.1"/>
    </source>
</evidence>
<proteinExistence type="predicted"/>
<accession>A0ABS4T2S4</accession>
<name>A0ABS4T2S4_9MICC</name>
<dbReference type="InterPro" id="IPR010427">
    <property type="entry name" value="DUF1023"/>
</dbReference>
<gene>
    <name evidence="4" type="ORF">JOF45_001770</name>
</gene>
<protein>
    <recommendedName>
        <fullName evidence="3">DUF1023 domain-containing protein</fullName>
    </recommendedName>
</protein>
<reference evidence="4 5" key="1">
    <citation type="submission" date="2021-03" db="EMBL/GenBank/DDBJ databases">
        <title>Sequencing the genomes of 1000 actinobacteria strains.</title>
        <authorList>
            <person name="Klenk H.-P."/>
        </authorList>
    </citation>
    <scope>NUCLEOTIDE SEQUENCE [LARGE SCALE GENOMIC DNA]</scope>
    <source>
        <strain evidence="4 5">DSM 12544</strain>
    </source>
</reference>
<feature type="domain" description="DUF1023" evidence="3">
    <location>
        <begin position="379"/>
        <end position="530"/>
    </location>
</feature>